<evidence type="ECO:0000313" key="1">
    <source>
        <dbReference type="EMBL" id="CAG6697446.1"/>
    </source>
</evidence>
<name>A0A8D8TYH4_9HEMI</name>
<protein>
    <submittedName>
        <fullName evidence="1">Uncharacterized protein</fullName>
    </submittedName>
</protein>
<dbReference type="AlphaFoldDB" id="A0A8D8TYH4"/>
<dbReference type="EMBL" id="HBUF01333366">
    <property type="protein sequence ID" value="CAG6697446.1"/>
    <property type="molecule type" value="Transcribed_RNA"/>
</dbReference>
<sequence>MRPRRKTGAKVFYKIENKKDSFPVLPFGSENCWAPSQCTLFPVGQKTAVGLRPNVPMLPILFPVGQKTVGIRLNAINSNVVFFCKVTNHEYRPSNPTPCNVMQYTPTPIPEPQLNEVWTDFSLSFSSSSAPHSSL</sequence>
<accession>A0A8D8TYH4</accession>
<organism evidence="1">
    <name type="scientific">Cacopsylla melanoneura</name>
    <dbReference type="NCBI Taxonomy" id="428564"/>
    <lineage>
        <taxon>Eukaryota</taxon>
        <taxon>Metazoa</taxon>
        <taxon>Ecdysozoa</taxon>
        <taxon>Arthropoda</taxon>
        <taxon>Hexapoda</taxon>
        <taxon>Insecta</taxon>
        <taxon>Pterygota</taxon>
        <taxon>Neoptera</taxon>
        <taxon>Paraneoptera</taxon>
        <taxon>Hemiptera</taxon>
        <taxon>Sternorrhyncha</taxon>
        <taxon>Psylloidea</taxon>
        <taxon>Psyllidae</taxon>
        <taxon>Psyllinae</taxon>
        <taxon>Cacopsylla</taxon>
    </lineage>
</organism>
<reference evidence="1" key="1">
    <citation type="submission" date="2021-05" db="EMBL/GenBank/DDBJ databases">
        <authorList>
            <person name="Alioto T."/>
            <person name="Alioto T."/>
            <person name="Gomez Garrido J."/>
        </authorList>
    </citation>
    <scope>NUCLEOTIDE SEQUENCE</scope>
</reference>
<proteinExistence type="predicted"/>